<dbReference type="PANTHER" id="PTHR43758:SF2">
    <property type="entry name" value="OXIDIZED PURINE NUCLEOSIDE TRIPHOSPHATE HYDROLASE"/>
    <property type="match status" value="1"/>
</dbReference>
<evidence type="ECO:0000256" key="21">
    <source>
        <dbReference type="ARBA" id="ARBA00053094"/>
    </source>
</evidence>
<evidence type="ECO:0000256" key="6">
    <source>
        <dbReference type="ARBA" id="ARBA00022842"/>
    </source>
</evidence>
<evidence type="ECO:0000256" key="20">
    <source>
        <dbReference type="ARBA" id="ARBA00049032"/>
    </source>
</evidence>
<reference evidence="23 24" key="1">
    <citation type="journal article" date="2020" name="Nat. Commun.">
        <title>The structures of two archaeal type IV pili illuminate evolutionary relationships.</title>
        <authorList>
            <person name="Wang F."/>
            <person name="Baquero D.P."/>
            <person name="Su Z."/>
            <person name="Beltran L.C."/>
            <person name="Prangishvili D."/>
            <person name="Krupovic M."/>
            <person name="Egelman E.H."/>
        </authorList>
    </citation>
    <scope>NUCLEOTIDE SEQUENCE [LARGE SCALE GENOMIC DNA]</scope>
    <source>
        <strain evidence="23 24">2GA</strain>
    </source>
</reference>
<evidence type="ECO:0000256" key="5">
    <source>
        <dbReference type="ARBA" id="ARBA00022801"/>
    </source>
</evidence>
<evidence type="ECO:0000256" key="11">
    <source>
        <dbReference type="ARBA" id="ARBA00026103"/>
    </source>
</evidence>
<accession>A0A7L4PCI7</accession>
<dbReference type="InterPro" id="IPR015797">
    <property type="entry name" value="NUDIX_hydrolase-like_dom_sf"/>
</dbReference>
<dbReference type="AlphaFoldDB" id="A0A7L4PCI7"/>
<evidence type="ECO:0000256" key="15">
    <source>
        <dbReference type="ARBA" id="ARBA00030682"/>
    </source>
</evidence>
<evidence type="ECO:0000256" key="4">
    <source>
        <dbReference type="ARBA" id="ARBA00022723"/>
    </source>
</evidence>
<evidence type="ECO:0000256" key="1">
    <source>
        <dbReference type="ARBA" id="ARBA00001946"/>
    </source>
</evidence>
<evidence type="ECO:0000256" key="9">
    <source>
        <dbReference type="ARBA" id="ARBA00024486"/>
    </source>
</evidence>
<evidence type="ECO:0000256" key="3">
    <source>
        <dbReference type="ARBA" id="ARBA00011245"/>
    </source>
</evidence>
<dbReference type="GO" id="GO:0008413">
    <property type="term" value="F:8-oxo-7,8-dihydroguanosine triphosphate pyrophosphatase activity"/>
    <property type="evidence" value="ECO:0007669"/>
    <property type="project" value="InterPro"/>
</dbReference>
<protein>
    <recommendedName>
        <fullName evidence="12">Oxidized purine nucleoside triphosphate hydrolase</fullName>
        <ecNumber evidence="11">3.6.1.56</ecNumber>
    </recommendedName>
    <alternativeName>
        <fullName evidence="16">2-hydroxy-dATP diphosphatase</fullName>
    </alternativeName>
    <alternativeName>
        <fullName evidence="15">7,8-dihydro-8-oxoguanine triphosphatase</fullName>
    </alternativeName>
    <alternativeName>
        <fullName evidence="14">8-oxo-dGTPase</fullName>
    </alternativeName>
    <alternativeName>
        <fullName evidence="17">Methylated purine nucleoside triphosphate hydrolase</fullName>
    </alternativeName>
    <alternativeName>
        <fullName evidence="13">Nucleoside diphosphate-linked moiety X motif 1</fullName>
    </alternativeName>
</protein>
<dbReference type="CDD" id="cd03427">
    <property type="entry name" value="NUDIX_MTH1_Nudt1"/>
    <property type="match status" value="1"/>
</dbReference>
<comment type="caution">
    <text evidence="23">The sequence shown here is derived from an EMBL/GenBank/DDBJ whole genome shotgun (WGS) entry which is preliminary data.</text>
</comment>
<gene>
    <name evidence="23" type="ORF">HC235_11715</name>
</gene>
<evidence type="ECO:0000256" key="14">
    <source>
        <dbReference type="ARBA" id="ARBA00030634"/>
    </source>
</evidence>
<comment type="cofactor">
    <cofactor evidence="1">
        <name>Mg(2+)</name>
        <dbReference type="ChEBI" id="CHEBI:18420"/>
    </cofactor>
</comment>
<keyword evidence="4" id="KW-0479">Metal-binding</keyword>
<evidence type="ECO:0000256" key="16">
    <source>
        <dbReference type="ARBA" id="ARBA00031927"/>
    </source>
</evidence>
<dbReference type="RefSeq" id="WP_011901359.1">
    <property type="nucleotide sequence ID" value="NZ_JAAVJF010000006.1"/>
</dbReference>
<evidence type="ECO:0000256" key="19">
    <source>
        <dbReference type="ARBA" id="ARBA00048894"/>
    </source>
</evidence>
<dbReference type="Proteomes" id="UP000554766">
    <property type="component" value="Unassembled WGS sequence"/>
</dbReference>
<evidence type="ECO:0000256" key="8">
    <source>
        <dbReference type="ARBA" id="ARBA00024459"/>
    </source>
</evidence>
<feature type="domain" description="Nudix hydrolase" evidence="22">
    <location>
        <begin position="1"/>
        <end position="133"/>
    </location>
</feature>
<comment type="catalytic activity">
    <reaction evidence="7">
        <text>8-oxo-dATP + H2O = 8-oxo-dAMP + diphosphate + H(+)</text>
        <dbReference type="Rhea" id="RHEA:65396"/>
        <dbReference type="ChEBI" id="CHEBI:15377"/>
        <dbReference type="ChEBI" id="CHEBI:15378"/>
        <dbReference type="ChEBI" id="CHEBI:33019"/>
        <dbReference type="ChEBI" id="CHEBI:71361"/>
        <dbReference type="ChEBI" id="CHEBI:172871"/>
    </reaction>
    <physiologicalReaction direction="left-to-right" evidence="7">
        <dbReference type="Rhea" id="RHEA:65397"/>
    </physiologicalReaction>
</comment>
<keyword evidence="24" id="KW-1185">Reference proteome</keyword>
<evidence type="ECO:0000256" key="13">
    <source>
        <dbReference type="ARBA" id="ARBA00029673"/>
    </source>
</evidence>
<sequence length="164" mass="19060">MIYIETLLYITAGDKVLLILKKRGLGAGRYNGVGGKVKPGETPEEAVAREAEEEIGVRPLGLRWRGLLEFWNWEDGAVESAHYVHVYTTSDYVGQPRESDEAAPLWFSVSEIPYEKMWEDDRYWLPLVLRGEKIYGRFEFQKWKLKSWYLYLLKEAGQLVLDLV</sequence>
<dbReference type="Gene3D" id="3.90.79.10">
    <property type="entry name" value="Nucleoside Triphosphate Pyrophosphohydrolase"/>
    <property type="match status" value="1"/>
</dbReference>
<evidence type="ECO:0000256" key="10">
    <source>
        <dbReference type="ARBA" id="ARBA00024596"/>
    </source>
</evidence>
<comment type="function">
    <text evidence="21">Oxidized purine nucleoside triphosphate hydrolase which is a prominent sanitizer of the oxidized nucleotide pool. Catalyzes the hydrolysis of 2-oxo-dATP (2-hydroxy-dATP) into 2-oxo-dAMP. Also has a significant hydrolase activity toward 2-oxo-ATP, 8-oxo-dGTP and 8-oxo-dATP. Through the hydrolysis of oxidized purine nucleoside triphosphates, prevents their incorporation into DNA and the subsequent transversions A:T to C:G and G:C to T:A. Also catalyzes the hydrolysis of methylated purine nucleoside triphosphate preventing their integration into DNA. Through this antimutagenic activity protects cells from oxidative stress.</text>
</comment>
<dbReference type="PANTHER" id="PTHR43758">
    <property type="entry name" value="7,8-DIHYDRO-8-OXOGUANINE TRIPHOSPHATASE"/>
    <property type="match status" value="1"/>
</dbReference>
<dbReference type="GO" id="GO:0046872">
    <property type="term" value="F:metal ion binding"/>
    <property type="evidence" value="ECO:0007669"/>
    <property type="project" value="UniProtKB-KW"/>
</dbReference>
<comment type="subunit">
    <text evidence="3">Monomer.</text>
</comment>
<dbReference type="GeneID" id="5055368"/>
<dbReference type="PROSITE" id="PS00893">
    <property type="entry name" value="NUDIX_BOX"/>
    <property type="match status" value="1"/>
</dbReference>
<comment type="catalytic activity">
    <reaction evidence="19">
        <text>O(6)-methyl-dGTP + H2O = O(6)-methyl-dGMP + diphosphate + H(+)</text>
        <dbReference type="Rhea" id="RHEA:67600"/>
        <dbReference type="ChEBI" id="CHEBI:15377"/>
        <dbReference type="ChEBI" id="CHEBI:15378"/>
        <dbReference type="ChEBI" id="CHEBI:33019"/>
        <dbReference type="ChEBI" id="CHEBI:169974"/>
        <dbReference type="ChEBI" id="CHEBI:169975"/>
    </reaction>
    <physiologicalReaction direction="left-to-right" evidence="19">
        <dbReference type="Rhea" id="RHEA:67601"/>
    </physiologicalReaction>
</comment>
<comment type="similarity">
    <text evidence="2">Belongs to the Nudix hydrolase family.</text>
</comment>
<organism evidence="23 24">
    <name type="scientific">Pyrobaculum arsenaticum</name>
    <dbReference type="NCBI Taxonomy" id="121277"/>
    <lineage>
        <taxon>Archaea</taxon>
        <taxon>Thermoproteota</taxon>
        <taxon>Thermoprotei</taxon>
        <taxon>Thermoproteales</taxon>
        <taxon>Thermoproteaceae</taxon>
        <taxon>Pyrobaculum</taxon>
    </lineage>
</organism>
<evidence type="ECO:0000256" key="17">
    <source>
        <dbReference type="ARBA" id="ARBA00032071"/>
    </source>
</evidence>
<dbReference type="InterPro" id="IPR003563">
    <property type="entry name" value="8ODP"/>
</dbReference>
<keyword evidence="5" id="KW-0378">Hydrolase</keyword>
<keyword evidence="6" id="KW-0460">Magnesium</keyword>
<comment type="catalytic activity">
    <reaction evidence="18">
        <text>N(6)-methyl-ATP + H2O = N(6)-methyl-AMP + diphosphate + H(+)</text>
        <dbReference type="Rhea" id="RHEA:67608"/>
        <dbReference type="ChEBI" id="CHEBI:15377"/>
        <dbReference type="ChEBI" id="CHEBI:15378"/>
        <dbReference type="ChEBI" id="CHEBI:33019"/>
        <dbReference type="ChEBI" id="CHEBI:144842"/>
        <dbReference type="ChEBI" id="CHEBI:172873"/>
    </reaction>
    <physiologicalReaction direction="left-to-right" evidence="18">
        <dbReference type="Rhea" id="RHEA:67609"/>
    </physiologicalReaction>
</comment>
<comment type="catalytic activity">
    <reaction evidence="9">
        <text>8-oxo-dGTP + H2O = 8-oxo-dGMP + diphosphate + H(+)</text>
        <dbReference type="Rhea" id="RHEA:31575"/>
        <dbReference type="ChEBI" id="CHEBI:15377"/>
        <dbReference type="ChEBI" id="CHEBI:15378"/>
        <dbReference type="ChEBI" id="CHEBI:33019"/>
        <dbReference type="ChEBI" id="CHEBI:63224"/>
        <dbReference type="ChEBI" id="CHEBI:77896"/>
    </reaction>
    <physiologicalReaction direction="left-to-right" evidence="9">
        <dbReference type="Rhea" id="RHEA:31576"/>
    </physiologicalReaction>
</comment>
<dbReference type="OMA" id="MIEATLC"/>
<dbReference type="EC" id="3.6.1.56" evidence="11"/>
<dbReference type="InterPro" id="IPR000086">
    <property type="entry name" value="NUDIX_hydrolase_dom"/>
</dbReference>
<dbReference type="GO" id="GO:0005737">
    <property type="term" value="C:cytoplasm"/>
    <property type="evidence" value="ECO:0007669"/>
    <property type="project" value="TreeGrafter"/>
</dbReference>
<dbReference type="PRINTS" id="PR01403">
    <property type="entry name" value="8OXTPHPHTASE"/>
</dbReference>
<comment type="catalytic activity">
    <reaction evidence="10">
        <text>2-oxo-ATP + H2O = 2-oxo-AMP + diphosphate + H(+)</text>
        <dbReference type="Rhea" id="RHEA:67392"/>
        <dbReference type="ChEBI" id="CHEBI:15377"/>
        <dbReference type="ChEBI" id="CHEBI:15378"/>
        <dbReference type="ChEBI" id="CHEBI:33019"/>
        <dbReference type="ChEBI" id="CHEBI:71395"/>
        <dbReference type="ChEBI" id="CHEBI:172878"/>
    </reaction>
    <physiologicalReaction direction="left-to-right" evidence="10">
        <dbReference type="Rhea" id="RHEA:67393"/>
    </physiologicalReaction>
</comment>
<comment type="catalytic activity">
    <reaction evidence="20">
        <text>N(6)-methyl-dATP + H2O = N(6)-methyl-dAMP + diphosphate + H(+)</text>
        <dbReference type="Rhea" id="RHEA:67604"/>
        <dbReference type="ChEBI" id="CHEBI:15377"/>
        <dbReference type="ChEBI" id="CHEBI:15378"/>
        <dbReference type="ChEBI" id="CHEBI:33019"/>
        <dbReference type="ChEBI" id="CHEBI:169976"/>
        <dbReference type="ChEBI" id="CHEBI:172872"/>
    </reaction>
    <physiologicalReaction direction="left-to-right" evidence="20">
        <dbReference type="Rhea" id="RHEA:67605"/>
    </physiologicalReaction>
</comment>
<evidence type="ECO:0000259" key="22">
    <source>
        <dbReference type="PROSITE" id="PS51462"/>
    </source>
</evidence>
<evidence type="ECO:0000256" key="7">
    <source>
        <dbReference type="ARBA" id="ARBA00024448"/>
    </source>
</evidence>
<dbReference type="PROSITE" id="PS51462">
    <property type="entry name" value="NUDIX"/>
    <property type="match status" value="1"/>
</dbReference>
<evidence type="ECO:0000313" key="23">
    <source>
        <dbReference type="EMBL" id="NYR16581.1"/>
    </source>
</evidence>
<proteinExistence type="inferred from homology"/>
<dbReference type="SUPFAM" id="SSF55811">
    <property type="entry name" value="Nudix"/>
    <property type="match status" value="1"/>
</dbReference>
<name>A0A7L4PCI7_9CREN</name>
<evidence type="ECO:0000256" key="2">
    <source>
        <dbReference type="ARBA" id="ARBA00005582"/>
    </source>
</evidence>
<dbReference type="GO" id="GO:0042262">
    <property type="term" value="P:DNA protection"/>
    <property type="evidence" value="ECO:0007669"/>
    <property type="project" value="InterPro"/>
</dbReference>
<comment type="catalytic activity">
    <reaction evidence="8">
        <text>2-oxo-dATP + H2O = 2-oxo-dAMP + diphosphate + H(+)</text>
        <dbReference type="Rhea" id="RHEA:31583"/>
        <dbReference type="ChEBI" id="CHEBI:15377"/>
        <dbReference type="ChEBI" id="CHEBI:15378"/>
        <dbReference type="ChEBI" id="CHEBI:33019"/>
        <dbReference type="ChEBI" id="CHEBI:63212"/>
        <dbReference type="ChEBI" id="CHEBI:77897"/>
        <dbReference type="EC" id="3.6.1.56"/>
    </reaction>
    <physiologicalReaction direction="left-to-right" evidence="8">
        <dbReference type="Rhea" id="RHEA:31584"/>
    </physiologicalReaction>
</comment>
<evidence type="ECO:0000256" key="12">
    <source>
        <dbReference type="ARBA" id="ARBA00026218"/>
    </source>
</evidence>
<dbReference type="InterPro" id="IPR020084">
    <property type="entry name" value="NUDIX_hydrolase_CS"/>
</dbReference>
<evidence type="ECO:0000256" key="18">
    <source>
        <dbReference type="ARBA" id="ARBA00048002"/>
    </source>
</evidence>
<dbReference type="EMBL" id="JAAVJF010000006">
    <property type="protein sequence ID" value="NYR16581.1"/>
    <property type="molecule type" value="Genomic_DNA"/>
</dbReference>
<dbReference type="GO" id="GO:0008828">
    <property type="term" value="F:dATP diphosphatase activity"/>
    <property type="evidence" value="ECO:0007669"/>
    <property type="project" value="UniProtKB-EC"/>
</dbReference>
<dbReference type="Pfam" id="PF00293">
    <property type="entry name" value="NUDIX"/>
    <property type="match status" value="1"/>
</dbReference>
<evidence type="ECO:0000313" key="24">
    <source>
        <dbReference type="Proteomes" id="UP000554766"/>
    </source>
</evidence>